<evidence type="ECO:0000313" key="1">
    <source>
        <dbReference type="EMBL" id="AEZ66366.1"/>
    </source>
</evidence>
<name>K9L539_9CAUD</name>
<accession>K9L539</accession>
<dbReference type="EMBL" id="JQ015307">
    <property type="protein sequence ID" value="AEZ66366.1"/>
    <property type="molecule type" value="Genomic_DNA"/>
</dbReference>
<organism evidence="1 2">
    <name type="scientific">Pectobacterium phage phiTE</name>
    <dbReference type="NCBI Taxonomy" id="1116482"/>
    <lineage>
        <taxon>Viruses</taxon>
        <taxon>Duplodnaviria</taxon>
        <taxon>Heunggongvirae</taxon>
        <taxon>Uroviricota</taxon>
        <taxon>Caudoviricetes</taxon>
        <taxon>Vequintavirinae</taxon>
        <taxon>Certrevirus</taxon>
        <taxon>Certrevirus phiTE</taxon>
    </lineage>
</organism>
<keyword evidence="2" id="KW-1185">Reference proteome</keyword>
<reference evidence="1 2" key="2">
    <citation type="journal article" date="2012" name="PLoS Genet.">
        <title>Viral evasion of a bacterial suicide system by RNA-based molecular mimicry enables infectious altruism.</title>
        <authorList>
            <person name="Blower T.R."/>
            <person name="Evans T.J."/>
            <person name="Przybilski R."/>
            <person name="Fineran P.C."/>
            <person name="Salmond G.P."/>
        </authorList>
    </citation>
    <scope>NUCLEOTIDE SEQUENCE [LARGE SCALE GENOMIC DNA]</scope>
</reference>
<sequence>MQMKQIVEVKVTFEMDYDNVDLAPYLEEKLKTLSMDQIKQQVHETLVHGIKEIVDSGRGRGRMPGLTYTVEDVSL</sequence>
<proteinExistence type="predicted"/>
<reference evidence="2" key="1">
    <citation type="submission" date="2011-11" db="EMBL/GenBank/DDBJ databases">
        <title>Escape from toxin-antitoxin mediated abortive infection can occur by recombination within a generalized transducing phage of Pectobacterium atrosepticum.</title>
        <authorList>
            <person name="Blower T.R."/>
            <person name="Evans T.J."/>
            <person name="Przybilski R."/>
            <person name="Fineran P.C."/>
            <person name="Salmond G.P.C."/>
        </authorList>
    </citation>
    <scope>NUCLEOTIDE SEQUENCE [LARGE SCALE GENOMIC DNA]</scope>
</reference>
<evidence type="ECO:0000313" key="2">
    <source>
        <dbReference type="Proteomes" id="UP000010999"/>
    </source>
</evidence>
<dbReference type="KEGG" id="vg:14515395"/>
<dbReference type="Proteomes" id="UP000010999">
    <property type="component" value="Segment"/>
</dbReference>
<dbReference type="GeneID" id="14515395"/>
<dbReference type="RefSeq" id="YP_007392662.1">
    <property type="nucleotide sequence ID" value="NC_020201.1"/>
</dbReference>
<dbReference type="OrthoDB" id="37317at10239"/>
<protein>
    <submittedName>
        <fullName evidence="1">Uncharacterized protein</fullName>
    </submittedName>
</protein>
<gene>
    <name evidence="1" type="ORF">phiTE_200</name>
</gene>